<dbReference type="InterPro" id="IPR036237">
    <property type="entry name" value="Xyl_isomerase-like_sf"/>
</dbReference>
<protein>
    <submittedName>
        <fullName evidence="1">Sugar phosphate isomerase/epimerase</fullName>
    </submittedName>
</protein>
<proteinExistence type="predicted"/>
<organism evidence="1 2">
    <name type="scientific">Bacillus songklensis</name>
    <dbReference type="NCBI Taxonomy" id="1069116"/>
    <lineage>
        <taxon>Bacteria</taxon>
        <taxon>Bacillati</taxon>
        <taxon>Bacillota</taxon>
        <taxon>Bacilli</taxon>
        <taxon>Bacillales</taxon>
        <taxon>Bacillaceae</taxon>
        <taxon>Bacillus</taxon>
    </lineage>
</organism>
<gene>
    <name evidence="1" type="ORF">ACFOU2_14570</name>
</gene>
<comment type="caution">
    <text evidence="1">The sequence shown here is derived from an EMBL/GenBank/DDBJ whole genome shotgun (WGS) entry which is preliminary data.</text>
</comment>
<dbReference type="EMBL" id="JBHRZT010000052">
    <property type="protein sequence ID" value="MFC3884649.1"/>
    <property type="molecule type" value="Genomic_DNA"/>
</dbReference>
<name>A0ABV8B543_9BACI</name>
<keyword evidence="1" id="KW-0413">Isomerase</keyword>
<dbReference type="Proteomes" id="UP001595752">
    <property type="component" value="Unassembled WGS sequence"/>
</dbReference>
<reference evidence="2" key="1">
    <citation type="journal article" date="2019" name="Int. J. Syst. Evol. Microbiol.">
        <title>The Global Catalogue of Microorganisms (GCM) 10K type strain sequencing project: providing services to taxonomists for standard genome sequencing and annotation.</title>
        <authorList>
            <consortium name="The Broad Institute Genomics Platform"/>
            <consortium name="The Broad Institute Genome Sequencing Center for Infectious Disease"/>
            <person name="Wu L."/>
            <person name="Ma J."/>
        </authorList>
    </citation>
    <scope>NUCLEOTIDE SEQUENCE [LARGE SCALE GENOMIC DNA]</scope>
    <source>
        <strain evidence="2">CCUG 61889</strain>
    </source>
</reference>
<dbReference type="GO" id="GO:0016853">
    <property type="term" value="F:isomerase activity"/>
    <property type="evidence" value="ECO:0007669"/>
    <property type="project" value="UniProtKB-KW"/>
</dbReference>
<dbReference type="RefSeq" id="WP_377916270.1">
    <property type="nucleotide sequence ID" value="NZ_JBHRZT010000052.1"/>
</dbReference>
<evidence type="ECO:0000313" key="2">
    <source>
        <dbReference type="Proteomes" id="UP001595752"/>
    </source>
</evidence>
<evidence type="ECO:0000313" key="1">
    <source>
        <dbReference type="EMBL" id="MFC3884649.1"/>
    </source>
</evidence>
<sequence length="286" mass="33543">MKYIRLKTGLNADHIQNRMKYNPEIVEFHLVEDDLYQPERIVQSIQLVKSKGARVYLHHPMTYKGRYLDIISVNQEMRDHYDWSCKVLASICQQEEIKCVVHCHYQSSESTDYRDSAKRKETRKRIEEVLTICDDSFLWEDTIRGIFSAENPFLLSEIVEPLTLPLNIDISHSFLSLKGDNGRLQEHLEKFHTFARYFHVVDSLGVMHDSLPLGKGRINWEMVKPYVKDHDFIFEIDLRSSNHSDCTPMIISAHYFNRIGEKNGESSFAGRRCGDQLMRHKKGLHK</sequence>
<dbReference type="Gene3D" id="3.20.20.150">
    <property type="entry name" value="Divalent-metal-dependent TIM barrel enzymes"/>
    <property type="match status" value="1"/>
</dbReference>
<keyword evidence="2" id="KW-1185">Reference proteome</keyword>
<accession>A0ABV8B543</accession>
<dbReference type="SUPFAM" id="SSF51658">
    <property type="entry name" value="Xylose isomerase-like"/>
    <property type="match status" value="1"/>
</dbReference>